<dbReference type="AlphaFoldDB" id="A0A1E1MUW5"/>
<keyword evidence="2" id="KW-0342">GTP-binding</keyword>
<sequence>MSAIETTSLSALRSEEQVGLLNEIDKLRRSGNSDHVSLPQIAVCGDQSSGKSSCLEAISGIPFPRKDTLCTRFVTELVLRKSSVESVVVNIVPSQQRSQKESQDLATFQHTLQSFEELPELIESAKIALGLDRPGSGFSSDILRIEISGPTRPHLTVVDLPGLIHAKNDDQDDEDVEEVVSELVQSYMRRPRTIILAVVSALSDRALQAVLKRVKAVDPQGRRTMGLITKPDILFKDSESEREVVKLAQNEVTPFRLGWHVLRNRDFHAKDVTTTKRDQIEEEFFAQGVWKALPRGILGVAQLRDRLSRVLLVHIKSELPDLSREIQDILNESRQALATLGDRRGTAEHQRLYLLKHSQRFTTICKASCDGIYEDSFFGDLASGTSRARRFRAVVQNLNLVFAEKVRLDGQHITLRGDGLEGKSDEAISWVRDT</sequence>
<dbReference type="GO" id="GO:0016020">
    <property type="term" value="C:membrane"/>
    <property type="evidence" value="ECO:0007669"/>
    <property type="project" value="TreeGrafter"/>
</dbReference>
<dbReference type="PRINTS" id="PR00195">
    <property type="entry name" value="DYNAMIN"/>
</dbReference>
<dbReference type="InterPro" id="IPR030381">
    <property type="entry name" value="G_DYNAMIN_dom"/>
</dbReference>
<dbReference type="GO" id="GO:0005525">
    <property type="term" value="F:GTP binding"/>
    <property type="evidence" value="ECO:0007669"/>
    <property type="project" value="InterPro"/>
</dbReference>
<dbReference type="EMBL" id="FJVC01000645">
    <property type="protein sequence ID" value="CZT52877.1"/>
    <property type="molecule type" value="Genomic_DNA"/>
</dbReference>
<dbReference type="SMART" id="SM00053">
    <property type="entry name" value="DYNc"/>
    <property type="match status" value="1"/>
</dbReference>
<dbReference type="InterPro" id="IPR000375">
    <property type="entry name" value="Dynamin_stalk"/>
</dbReference>
<dbReference type="SUPFAM" id="SSF52540">
    <property type="entry name" value="P-loop containing nucleoside triphosphate hydrolases"/>
    <property type="match status" value="1"/>
</dbReference>
<reference evidence="5" key="1">
    <citation type="submission" date="2016-03" db="EMBL/GenBank/DDBJ databases">
        <authorList>
            <person name="Guldener U."/>
        </authorList>
    </citation>
    <scope>NUCLEOTIDE SEQUENCE [LARGE SCALE GENOMIC DNA]</scope>
</reference>
<dbReference type="PANTHER" id="PTHR11566:SF21">
    <property type="entry name" value="DYNAMIN RELATED PROTEIN 1, ISOFORM A"/>
    <property type="match status" value="1"/>
</dbReference>
<evidence type="ECO:0000256" key="1">
    <source>
        <dbReference type="ARBA" id="ARBA00022741"/>
    </source>
</evidence>
<dbReference type="Gene3D" id="3.40.50.300">
    <property type="entry name" value="P-loop containing nucleotide triphosphate hydrolases"/>
    <property type="match status" value="1"/>
</dbReference>
<accession>A0A1E1MUW5</accession>
<dbReference type="GO" id="GO:0005739">
    <property type="term" value="C:mitochondrion"/>
    <property type="evidence" value="ECO:0007669"/>
    <property type="project" value="TreeGrafter"/>
</dbReference>
<evidence type="ECO:0000256" key="2">
    <source>
        <dbReference type="ARBA" id="ARBA00023134"/>
    </source>
</evidence>
<gene>
    <name evidence="4" type="ORF">RSE6_14274</name>
</gene>
<keyword evidence="5" id="KW-1185">Reference proteome</keyword>
<dbReference type="CDD" id="cd08771">
    <property type="entry name" value="DLP_1"/>
    <property type="match status" value="1"/>
</dbReference>
<dbReference type="InterPro" id="IPR001401">
    <property type="entry name" value="Dynamin_GTPase"/>
</dbReference>
<dbReference type="InterPro" id="IPR022812">
    <property type="entry name" value="Dynamin"/>
</dbReference>
<dbReference type="InterPro" id="IPR045063">
    <property type="entry name" value="Dynamin_N"/>
</dbReference>
<dbReference type="PANTHER" id="PTHR11566">
    <property type="entry name" value="DYNAMIN"/>
    <property type="match status" value="1"/>
</dbReference>
<dbReference type="Pfam" id="PF01031">
    <property type="entry name" value="Dynamin_M"/>
    <property type="match status" value="1"/>
</dbReference>
<name>A0A1E1MUW5_RHYSE</name>
<evidence type="ECO:0000313" key="5">
    <source>
        <dbReference type="Proteomes" id="UP000177625"/>
    </source>
</evidence>
<dbReference type="GO" id="GO:0048312">
    <property type="term" value="P:intracellular distribution of mitochondria"/>
    <property type="evidence" value="ECO:0007669"/>
    <property type="project" value="TreeGrafter"/>
</dbReference>
<dbReference type="Pfam" id="PF00350">
    <property type="entry name" value="Dynamin_N"/>
    <property type="match status" value="1"/>
</dbReference>
<dbReference type="GO" id="GO:0008017">
    <property type="term" value="F:microtubule binding"/>
    <property type="evidence" value="ECO:0007669"/>
    <property type="project" value="TreeGrafter"/>
</dbReference>
<dbReference type="Proteomes" id="UP000177625">
    <property type="component" value="Unassembled WGS sequence"/>
</dbReference>
<dbReference type="InterPro" id="IPR027417">
    <property type="entry name" value="P-loop_NTPase"/>
</dbReference>
<dbReference type="GO" id="GO:0003924">
    <property type="term" value="F:GTPase activity"/>
    <property type="evidence" value="ECO:0007669"/>
    <property type="project" value="InterPro"/>
</dbReference>
<keyword evidence="1" id="KW-0547">Nucleotide-binding</keyword>
<dbReference type="FunFam" id="3.40.50.300:FF:001425">
    <property type="entry name" value="Dynamin GTPase, putative"/>
    <property type="match status" value="1"/>
</dbReference>
<dbReference type="GO" id="GO:0016559">
    <property type="term" value="P:peroxisome fission"/>
    <property type="evidence" value="ECO:0007669"/>
    <property type="project" value="TreeGrafter"/>
</dbReference>
<feature type="domain" description="Dynamin-type G" evidence="3">
    <location>
        <begin position="35"/>
        <end position="320"/>
    </location>
</feature>
<dbReference type="GO" id="GO:0000266">
    <property type="term" value="P:mitochondrial fission"/>
    <property type="evidence" value="ECO:0007669"/>
    <property type="project" value="TreeGrafter"/>
</dbReference>
<evidence type="ECO:0000259" key="3">
    <source>
        <dbReference type="PROSITE" id="PS51718"/>
    </source>
</evidence>
<evidence type="ECO:0000313" key="4">
    <source>
        <dbReference type="EMBL" id="CZT52877.1"/>
    </source>
</evidence>
<proteinExistence type="predicted"/>
<dbReference type="PROSITE" id="PS51718">
    <property type="entry name" value="G_DYNAMIN_2"/>
    <property type="match status" value="1"/>
</dbReference>
<protein>
    <submittedName>
        <fullName evidence="4">Related to interferon-induced GTP-binding protein Mx</fullName>
    </submittedName>
</protein>
<dbReference type="GO" id="GO:0005874">
    <property type="term" value="C:microtubule"/>
    <property type="evidence" value="ECO:0007669"/>
    <property type="project" value="TreeGrafter"/>
</dbReference>
<dbReference type="GO" id="GO:0006897">
    <property type="term" value="P:endocytosis"/>
    <property type="evidence" value="ECO:0007669"/>
    <property type="project" value="TreeGrafter"/>
</dbReference>
<organism evidence="4 5">
    <name type="scientific">Rhynchosporium secalis</name>
    <name type="common">Barley scald fungus</name>
    <dbReference type="NCBI Taxonomy" id="38038"/>
    <lineage>
        <taxon>Eukaryota</taxon>
        <taxon>Fungi</taxon>
        <taxon>Dikarya</taxon>
        <taxon>Ascomycota</taxon>
        <taxon>Pezizomycotina</taxon>
        <taxon>Leotiomycetes</taxon>
        <taxon>Helotiales</taxon>
        <taxon>Ploettnerulaceae</taxon>
        <taxon>Rhynchosporium</taxon>
    </lineage>
</organism>